<dbReference type="Proteomes" id="UP001603857">
    <property type="component" value="Unassembled WGS sequence"/>
</dbReference>
<accession>A0ABD1N0N1</accession>
<dbReference type="AlphaFoldDB" id="A0ABD1N0N1"/>
<evidence type="ECO:0000313" key="2">
    <source>
        <dbReference type="EMBL" id="KAL2341640.1"/>
    </source>
</evidence>
<dbReference type="EMBL" id="JBGMDY010000003">
    <property type="protein sequence ID" value="KAL2341640.1"/>
    <property type="molecule type" value="Genomic_DNA"/>
</dbReference>
<dbReference type="PANTHER" id="PTHR34188:SF20">
    <property type="entry name" value="PROTEIN, PUTATIVE-RELATED"/>
    <property type="match status" value="1"/>
</dbReference>
<feature type="region of interest" description="Disordered" evidence="1">
    <location>
        <begin position="54"/>
        <end position="104"/>
    </location>
</feature>
<gene>
    <name evidence="2" type="ORF">Fmac_009580</name>
</gene>
<feature type="compositionally biased region" description="Basic and acidic residues" evidence="1">
    <location>
        <begin position="1"/>
        <end position="12"/>
    </location>
</feature>
<organism evidence="2 3">
    <name type="scientific">Flemingia macrophylla</name>
    <dbReference type="NCBI Taxonomy" id="520843"/>
    <lineage>
        <taxon>Eukaryota</taxon>
        <taxon>Viridiplantae</taxon>
        <taxon>Streptophyta</taxon>
        <taxon>Embryophyta</taxon>
        <taxon>Tracheophyta</taxon>
        <taxon>Spermatophyta</taxon>
        <taxon>Magnoliopsida</taxon>
        <taxon>eudicotyledons</taxon>
        <taxon>Gunneridae</taxon>
        <taxon>Pentapetalae</taxon>
        <taxon>rosids</taxon>
        <taxon>fabids</taxon>
        <taxon>Fabales</taxon>
        <taxon>Fabaceae</taxon>
        <taxon>Papilionoideae</taxon>
        <taxon>50 kb inversion clade</taxon>
        <taxon>NPAAA clade</taxon>
        <taxon>indigoferoid/millettioid clade</taxon>
        <taxon>Phaseoleae</taxon>
        <taxon>Flemingia</taxon>
    </lineage>
</organism>
<keyword evidence="3" id="KW-1185">Reference proteome</keyword>
<name>A0ABD1N0N1_9FABA</name>
<comment type="caution">
    <text evidence="2">The sequence shown here is derived from an EMBL/GenBank/DDBJ whole genome shotgun (WGS) entry which is preliminary data.</text>
</comment>
<feature type="compositionally biased region" description="Polar residues" evidence="1">
    <location>
        <begin position="86"/>
        <end position="104"/>
    </location>
</feature>
<evidence type="ECO:0000313" key="3">
    <source>
        <dbReference type="Proteomes" id="UP001603857"/>
    </source>
</evidence>
<sequence length="104" mass="10703">MDHRSANDRDTEVDLESGLPLIGDDSKRVSIPSSAKQGKALFAKVSEGFVRGSVKGMSSGKSPVGGFQGSPLSTGGSDGGLISVEYQLNPSASDTNAPHSESHK</sequence>
<proteinExistence type="predicted"/>
<reference evidence="2 3" key="1">
    <citation type="submission" date="2024-08" db="EMBL/GenBank/DDBJ databases">
        <title>Insights into the chromosomal genome structure of Flemingia macrophylla.</title>
        <authorList>
            <person name="Ding Y."/>
            <person name="Zhao Y."/>
            <person name="Bi W."/>
            <person name="Wu M."/>
            <person name="Zhao G."/>
            <person name="Gong Y."/>
            <person name="Li W."/>
            <person name="Zhang P."/>
        </authorList>
    </citation>
    <scope>NUCLEOTIDE SEQUENCE [LARGE SCALE GENOMIC DNA]</scope>
    <source>
        <strain evidence="2">DYQJB</strain>
        <tissue evidence="2">Leaf</tissue>
    </source>
</reference>
<dbReference type="PANTHER" id="PTHR34188">
    <property type="entry name" value="OS01G0299500 PROTEIN"/>
    <property type="match status" value="1"/>
</dbReference>
<evidence type="ECO:0000256" key="1">
    <source>
        <dbReference type="SAM" id="MobiDB-lite"/>
    </source>
</evidence>
<feature type="region of interest" description="Disordered" evidence="1">
    <location>
        <begin position="1"/>
        <end position="30"/>
    </location>
</feature>
<protein>
    <submittedName>
        <fullName evidence="2">Uncharacterized protein</fullName>
    </submittedName>
</protein>